<feature type="compositionally biased region" description="Polar residues" evidence="2">
    <location>
        <begin position="40"/>
        <end position="57"/>
    </location>
</feature>
<feature type="region of interest" description="Disordered" evidence="2">
    <location>
        <begin position="1327"/>
        <end position="1387"/>
    </location>
</feature>
<evidence type="ECO:0000256" key="1">
    <source>
        <dbReference type="SAM" id="Coils"/>
    </source>
</evidence>
<feature type="compositionally biased region" description="Low complexity" evidence="2">
    <location>
        <begin position="1541"/>
        <end position="1554"/>
    </location>
</feature>
<evidence type="ECO:0000313" key="3">
    <source>
        <dbReference type="EMBL" id="KAK6006790.1"/>
    </source>
</evidence>
<feature type="region of interest" description="Disordered" evidence="2">
    <location>
        <begin position="1453"/>
        <end position="1633"/>
    </location>
</feature>
<feature type="compositionally biased region" description="Polar residues" evidence="2">
    <location>
        <begin position="477"/>
        <end position="487"/>
    </location>
</feature>
<feature type="compositionally biased region" description="Polar residues" evidence="2">
    <location>
        <begin position="207"/>
        <end position="221"/>
    </location>
</feature>
<feature type="coiled-coil region" evidence="1">
    <location>
        <begin position="644"/>
        <end position="678"/>
    </location>
</feature>
<feature type="compositionally biased region" description="Low complexity" evidence="2">
    <location>
        <begin position="307"/>
        <end position="316"/>
    </location>
</feature>
<feature type="compositionally biased region" description="Polar residues" evidence="2">
    <location>
        <begin position="128"/>
        <end position="156"/>
    </location>
</feature>
<dbReference type="PANTHER" id="PTHR45615:SF40">
    <property type="entry name" value="MYOSIN HEAVY CHAIN, NON-MUSCLE"/>
    <property type="match status" value="1"/>
</dbReference>
<feature type="compositionally biased region" description="Polar residues" evidence="2">
    <location>
        <begin position="1224"/>
        <end position="1242"/>
    </location>
</feature>
<accession>A0ABR0TS81</accession>
<feature type="coiled-coil region" evidence="1">
    <location>
        <begin position="517"/>
        <end position="570"/>
    </location>
</feature>
<dbReference type="Gene3D" id="1.10.287.1490">
    <property type="match status" value="1"/>
</dbReference>
<feature type="compositionally biased region" description="Polar residues" evidence="2">
    <location>
        <begin position="1502"/>
        <end position="1515"/>
    </location>
</feature>
<feature type="compositionally biased region" description="Basic and acidic residues" evidence="2">
    <location>
        <begin position="317"/>
        <end position="334"/>
    </location>
</feature>
<evidence type="ECO:0008006" key="5">
    <source>
        <dbReference type="Google" id="ProtNLM"/>
    </source>
</evidence>
<feature type="compositionally biased region" description="Polar residues" evidence="2">
    <location>
        <begin position="502"/>
        <end position="512"/>
    </location>
</feature>
<comment type="caution">
    <text evidence="3">The sequence shown here is derived from an EMBL/GenBank/DDBJ whole genome shotgun (WGS) entry which is preliminary data.</text>
</comment>
<feature type="coiled-coil region" evidence="1">
    <location>
        <begin position="809"/>
        <end position="937"/>
    </location>
</feature>
<keyword evidence="1" id="KW-0175">Coiled coil</keyword>
<keyword evidence="4" id="KW-1185">Reference proteome</keyword>
<feature type="compositionally biased region" description="Basic and acidic residues" evidence="2">
    <location>
        <begin position="157"/>
        <end position="169"/>
    </location>
</feature>
<gene>
    <name evidence="3" type="ORF">QM012_005798</name>
</gene>
<feature type="region of interest" description="Disordered" evidence="2">
    <location>
        <begin position="1218"/>
        <end position="1302"/>
    </location>
</feature>
<name>A0ABR0TS81_AURPU</name>
<feature type="compositionally biased region" description="Basic residues" evidence="2">
    <location>
        <begin position="228"/>
        <end position="237"/>
    </location>
</feature>
<protein>
    <recommendedName>
        <fullName evidence="5">Nucleoprotein TPR/MLP1 domain-containing protein</fullName>
    </recommendedName>
</protein>
<feature type="compositionally biased region" description="Polar residues" evidence="2">
    <location>
        <begin position="1362"/>
        <end position="1378"/>
    </location>
</feature>
<evidence type="ECO:0000256" key="2">
    <source>
        <dbReference type="SAM" id="MobiDB-lite"/>
    </source>
</evidence>
<feature type="compositionally biased region" description="Low complexity" evidence="2">
    <location>
        <begin position="1590"/>
        <end position="1603"/>
    </location>
</feature>
<feature type="coiled-coil region" evidence="1">
    <location>
        <begin position="967"/>
        <end position="998"/>
    </location>
</feature>
<feature type="region of interest" description="Disordered" evidence="2">
    <location>
        <begin position="1"/>
        <end position="116"/>
    </location>
</feature>
<sequence length="1633" mass="182238">MPKSSQPGRPSALNHMERADSSDGPLSGNMTEPIYHEIVETTSIPTKSGTEVTIRTHYQSDDRVPTSISSSRPSSRGDELDQDAIDIIKKNSAIPSTEKLDIPTTTTFQKHRTDPVSECGFAFEKVKASSNTASGKMQSDLLSQSNHTTPPSSIEKSNQEHQGSAHDIQEAYPIASSSQATVQYHKAVQPNDSPLFQNISVVEDTKATQSPHAQENVPQNAEHSHMQVQRHPRHKSFGPRNFSMTRPHDNTMAQKDPIREQTMPLSRGDSPADTPLSLTGPVKDTEVIIETPADTEDIFTVTDRRSASPAMSSPPKSTEHAEQQDANLDKENSVPRESPQTDCVDIVMEDSTTPDGLAESNNANLVLKQLVHDNAHEDHHVQLTVQTQPLDDNQPASEEQHPISEQNRAKAQLLVKDSHPFKELQLPKAKQTGAPEKHVRAAPNALSFNDQRNGHHHQNSGDTKPTSLVIAQQSLHEITSHSGSPRVSKNRRKPSQPDLIARNSTANPKLNPSSYTAAQLYQLADQLKEQERLQEKQCWVKDLAAKQAELEKSNRHRASLQSECAQLKARLQKHCMVSEHLVTIVKAYNGIGHDIRGLQSSRAKYDRDLRELKSQVHAKSDAVTKESEQITKLERWKVDSLSLIRECKSSVATLTKEKSDLERRLRATSKSLDQEKLRHDAFDKHLQTHQSERKSTEEMLHGCINKISDLLGEFKTFIEKGTSSSELLELIKKENASISEQIRSSGTNMDALKTSVEQLASGIEKHVGDLKNVNNSISKTRTEAENKVVAALDNIRSQFKVWEEISEKRSAARESLAEARQNLESSKEKIAKLKEDLTNKTKAEAGLKEKIEELKSSQATLESDRAAAEASKARVLELIASESSLKQELEKLKNERAESMATIATIAEQKTTLQREKADLQGQISETTKLLENARRAVPNFGPEKAKIEANAKKQHEDAVTEMNTQVRKLSIDFANEKLRLEKKKEEVDRELAVRENTIRDLEFQFDRLRQDYGNRSPATWAEDLKQKGAHIQHLVDKNAESILHLKKLQQELDEIRQSTKKSLEKGAQDLQDRDRQIEDLSGANTAAQYDIKSLKQKLEEADRCKETAVKAIQEDADRASEHAQIRLKAMEADLTEANSAKCVYKTRVEDLEKQSRDEAEQRQKEISTLQQSLQDANKRLNDMNERHSQQQEVICQKNSNTEKLKQDIERLERDHAQAMAVATQISDSQPQETLQDQTSTPPAKKARRAVNRNVGSISKPTSSTASTNMTQTTRDSLQSTQSRSNGGSIFGPFSEPRGNGHVDRLEDLLQEEEEMLDLDNSRLQLAKTTSRPASSQSEAQRAFSLGSEGVLDDEGVRFRSRNNQSQAQTQPQSPKHVSSSSSLSEAPDFETYRNQLQYPWEESQSQNRAQASQQQTQTQQQSLDLSTELQAQQQSLDLSTFDDLAVASDAFETPMKTNGKNLQGVGKKLTPRPENPPKQSKPGALQSVRISELPKEPAVASQLQKRVSALSSGPHNFKTGDKGKGKRVTYDVSDAEDSDVYSPPSSSVRGSRSPQKRSVSQSTKVSKRQRTENATPAAARPSQRSVIATPRRSQSTTSTTGPQRRRSGRTNKEQNMMSRFNNEISSPRTRRG</sequence>
<feature type="compositionally biased region" description="Polar residues" evidence="2">
    <location>
        <begin position="1254"/>
        <end position="1288"/>
    </location>
</feature>
<feature type="region of interest" description="Disordered" evidence="2">
    <location>
        <begin position="295"/>
        <end position="343"/>
    </location>
</feature>
<feature type="region of interest" description="Disordered" evidence="2">
    <location>
        <begin position="206"/>
        <end position="256"/>
    </location>
</feature>
<dbReference type="Proteomes" id="UP001341245">
    <property type="component" value="Unassembled WGS sequence"/>
</dbReference>
<feature type="compositionally biased region" description="Basic and acidic residues" evidence="2">
    <location>
        <begin position="1153"/>
        <end position="1166"/>
    </location>
</feature>
<feature type="region of interest" description="Disordered" evidence="2">
    <location>
        <begin position="1153"/>
        <end position="1173"/>
    </location>
</feature>
<feature type="compositionally biased region" description="Polar residues" evidence="2">
    <location>
        <begin position="1327"/>
        <end position="1340"/>
    </location>
</feature>
<dbReference type="EMBL" id="JASGXD010000003">
    <property type="protein sequence ID" value="KAK6006790.1"/>
    <property type="molecule type" value="Genomic_DNA"/>
</dbReference>
<reference evidence="3 4" key="1">
    <citation type="submission" date="2023-11" db="EMBL/GenBank/DDBJ databases">
        <title>Draft genome sequence and annotation of the polyextremotolerant black yeast-like fungus Aureobasidium pullulans NRRL 62042.</title>
        <authorList>
            <person name="Dielentheis-Frenken M.R.E."/>
            <person name="Wibberg D."/>
            <person name="Blank L.M."/>
            <person name="Tiso T."/>
        </authorList>
    </citation>
    <scope>NUCLEOTIDE SEQUENCE [LARGE SCALE GENOMIC DNA]</scope>
    <source>
        <strain evidence="3 4">NRRL 62042</strain>
    </source>
</reference>
<dbReference type="PANTHER" id="PTHR45615">
    <property type="entry name" value="MYOSIN HEAVY CHAIN, NON-MUSCLE"/>
    <property type="match status" value="1"/>
</dbReference>
<feature type="region of interest" description="Disordered" evidence="2">
    <location>
        <begin position="128"/>
        <end position="169"/>
    </location>
</feature>
<feature type="coiled-coil region" evidence="1">
    <location>
        <begin position="1039"/>
        <end position="1066"/>
    </location>
</feature>
<feature type="region of interest" description="Disordered" evidence="2">
    <location>
        <begin position="477"/>
        <end position="512"/>
    </location>
</feature>
<proteinExistence type="predicted"/>
<feature type="compositionally biased region" description="Polar residues" evidence="2">
    <location>
        <begin position="1614"/>
        <end position="1633"/>
    </location>
</feature>
<organism evidence="3 4">
    <name type="scientific">Aureobasidium pullulans</name>
    <name type="common">Black yeast</name>
    <name type="synonym">Pullularia pullulans</name>
    <dbReference type="NCBI Taxonomy" id="5580"/>
    <lineage>
        <taxon>Eukaryota</taxon>
        <taxon>Fungi</taxon>
        <taxon>Dikarya</taxon>
        <taxon>Ascomycota</taxon>
        <taxon>Pezizomycotina</taxon>
        <taxon>Dothideomycetes</taxon>
        <taxon>Dothideomycetidae</taxon>
        <taxon>Dothideales</taxon>
        <taxon>Saccotheciaceae</taxon>
        <taxon>Aureobasidium</taxon>
    </lineage>
</organism>
<evidence type="ECO:0000313" key="4">
    <source>
        <dbReference type="Proteomes" id="UP001341245"/>
    </source>
</evidence>
<feature type="region of interest" description="Disordered" evidence="2">
    <location>
        <begin position="1402"/>
        <end position="1429"/>
    </location>
</feature>